<dbReference type="EMBL" id="JBEHZE010000001">
    <property type="protein sequence ID" value="MEX6633619.1"/>
    <property type="molecule type" value="Genomic_DNA"/>
</dbReference>
<dbReference type="InterPro" id="IPR016169">
    <property type="entry name" value="FAD-bd_PCMH_sub2"/>
</dbReference>
<evidence type="ECO:0000256" key="11">
    <source>
        <dbReference type="SAM" id="Phobius"/>
    </source>
</evidence>
<dbReference type="SUPFAM" id="SSF56176">
    <property type="entry name" value="FAD-binding/transporter-associated domain-like"/>
    <property type="match status" value="1"/>
</dbReference>
<dbReference type="InterPro" id="IPR002550">
    <property type="entry name" value="CNNM"/>
</dbReference>
<evidence type="ECO:0000256" key="4">
    <source>
        <dbReference type="ARBA" id="ARBA00022692"/>
    </source>
</evidence>
<feature type="domain" description="CNNM transmembrane" evidence="13">
    <location>
        <begin position="4"/>
        <end position="195"/>
    </location>
</feature>
<comment type="similarity">
    <text evidence="2">Belongs to the UPF0053 family. Hemolysin C subfamily.</text>
</comment>
<comment type="caution">
    <text evidence="14">The sequence shown here is derived from an EMBL/GenBank/DDBJ whole genome shotgun (WGS) entry which is preliminary data.</text>
</comment>
<sequence>MTDIDPSLFISIGIIFFLLAFSAFFSGSETALTATSKARMHKLESDGNANARRVNLLIKDRERLIGAILLGNNLVNILASVIAASVFTTLFGASLFATGLATATMTVLVLVFAEVSPKTAAIARPDAFAMLVAPLMRWVVVVFAPVTWLIQLVVRTAFKVFGLDISKDSAVFTAQEELRGAIDLHHSEGRVDKDARDLIRGALDLEDIRTEEIMVHRKSIEMLDLDSPKDAIIRQALKSAHTRLPLYRENPDNVIGILHAKDLLRALWDAEGDANAIDFEALARDPYFAPETTTLQEQLDAFKRKQEHVALIVDEYGALMGLVTLEDILEEIVGEIEDEHDSPVLGVRPQGDGSLNVDGDVTIRDLNRAMDWNLPDAEAVTVAGLVIHDAQSIPDVGQTFSFHGFRFKILRRRRNQITALKITRIINSAS</sequence>
<feature type="transmembrane region" description="Helical" evidence="11">
    <location>
        <begin position="64"/>
        <end position="87"/>
    </location>
</feature>
<evidence type="ECO:0000256" key="3">
    <source>
        <dbReference type="ARBA" id="ARBA00022475"/>
    </source>
</evidence>
<dbReference type="InterPro" id="IPR044751">
    <property type="entry name" value="Ion_transp-like_CBS"/>
</dbReference>
<organism evidence="14 15">
    <name type="scientific">Hyphococcus lacteus</name>
    <dbReference type="NCBI Taxonomy" id="3143536"/>
    <lineage>
        <taxon>Bacteria</taxon>
        <taxon>Pseudomonadati</taxon>
        <taxon>Pseudomonadota</taxon>
        <taxon>Alphaproteobacteria</taxon>
        <taxon>Parvularculales</taxon>
        <taxon>Parvularculaceae</taxon>
        <taxon>Hyphococcus</taxon>
    </lineage>
</organism>
<dbReference type="PANTHER" id="PTHR22777">
    <property type="entry name" value="HEMOLYSIN-RELATED"/>
    <property type="match status" value="1"/>
</dbReference>
<evidence type="ECO:0000256" key="10">
    <source>
        <dbReference type="PROSITE-ProRule" id="PRU01193"/>
    </source>
</evidence>
<feature type="transmembrane region" description="Helical" evidence="11">
    <location>
        <begin position="93"/>
        <end position="115"/>
    </location>
</feature>
<evidence type="ECO:0000256" key="5">
    <source>
        <dbReference type="ARBA" id="ARBA00022737"/>
    </source>
</evidence>
<evidence type="ECO:0000259" key="12">
    <source>
        <dbReference type="PROSITE" id="PS51371"/>
    </source>
</evidence>
<keyword evidence="15" id="KW-1185">Reference proteome</keyword>
<dbReference type="Pfam" id="PF00571">
    <property type="entry name" value="CBS"/>
    <property type="match status" value="2"/>
</dbReference>
<feature type="domain" description="CBS" evidence="12">
    <location>
        <begin position="282"/>
        <end position="342"/>
    </location>
</feature>
<dbReference type="Pfam" id="PF01595">
    <property type="entry name" value="CNNM"/>
    <property type="match status" value="1"/>
</dbReference>
<dbReference type="PROSITE" id="PS51846">
    <property type="entry name" value="CNNM"/>
    <property type="match status" value="1"/>
</dbReference>
<evidence type="ECO:0000313" key="14">
    <source>
        <dbReference type="EMBL" id="MEX6633619.1"/>
    </source>
</evidence>
<dbReference type="SUPFAM" id="SSF54631">
    <property type="entry name" value="CBS-domain pair"/>
    <property type="match status" value="1"/>
</dbReference>
<dbReference type="PROSITE" id="PS51371">
    <property type="entry name" value="CBS"/>
    <property type="match status" value="2"/>
</dbReference>
<protein>
    <submittedName>
        <fullName evidence="14">HlyC/CorC family transporter</fullName>
    </submittedName>
</protein>
<keyword evidence="7 9" id="KW-0129">CBS domain</keyword>
<dbReference type="PANTHER" id="PTHR22777:SF32">
    <property type="entry name" value="UPF0053 INNER MEMBRANE PROTEIN YFJD"/>
    <property type="match status" value="1"/>
</dbReference>
<dbReference type="Gene3D" id="3.10.580.10">
    <property type="entry name" value="CBS-domain"/>
    <property type="match status" value="1"/>
</dbReference>
<feature type="transmembrane region" description="Helical" evidence="11">
    <location>
        <begin position="6"/>
        <end position="32"/>
    </location>
</feature>
<keyword evidence="6 10" id="KW-1133">Transmembrane helix</keyword>
<evidence type="ECO:0000256" key="2">
    <source>
        <dbReference type="ARBA" id="ARBA00006446"/>
    </source>
</evidence>
<dbReference type="Pfam" id="PF03471">
    <property type="entry name" value="CorC_HlyC"/>
    <property type="match status" value="1"/>
</dbReference>
<dbReference type="InterPro" id="IPR000644">
    <property type="entry name" value="CBS_dom"/>
</dbReference>
<evidence type="ECO:0000256" key="8">
    <source>
        <dbReference type="ARBA" id="ARBA00023136"/>
    </source>
</evidence>
<keyword evidence="8 10" id="KW-0472">Membrane</keyword>
<dbReference type="Proteomes" id="UP001560685">
    <property type="component" value="Unassembled WGS sequence"/>
</dbReference>
<evidence type="ECO:0000256" key="6">
    <source>
        <dbReference type="ARBA" id="ARBA00022989"/>
    </source>
</evidence>
<feature type="domain" description="CBS" evidence="12">
    <location>
        <begin position="214"/>
        <end position="277"/>
    </location>
</feature>
<dbReference type="RefSeq" id="WP_369313597.1">
    <property type="nucleotide sequence ID" value="NZ_JBEHZE010000001.1"/>
</dbReference>
<dbReference type="InterPro" id="IPR046342">
    <property type="entry name" value="CBS_dom_sf"/>
</dbReference>
<dbReference type="InterPro" id="IPR005170">
    <property type="entry name" value="Transptr-assoc_dom"/>
</dbReference>
<dbReference type="InterPro" id="IPR036318">
    <property type="entry name" value="FAD-bd_PCMH-like_sf"/>
</dbReference>
<proteinExistence type="inferred from homology"/>
<evidence type="ECO:0000259" key="13">
    <source>
        <dbReference type="PROSITE" id="PS51846"/>
    </source>
</evidence>
<keyword evidence="5" id="KW-0677">Repeat</keyword>
<keyword evidence="4 10" id="KW-0812">Transmembrane</keyword>
<reference evidence="14 15" key="1">
    <citation type="submission" date="2024-05" db="EMBL/GenBank/DDBJ databases">
        <title>Three bacterial strains, DH-69, EH-24, and ECK-19 isolated from coastal sediments.</title>
        <authorList>
            <person name="Ye Y.-Q."/>
            <person name="Du Z.-J."/>
        </authorList>
    </citation>
    <scope>NUCLEOTIDE SEQUENCE [LARGE SCALE GENOMIC DNA]</scope>
    <source>
        <strain evidence="14 15">ECK-19</strain>
    </source>
</reference>
<name>A0ABV3Z495_9PROT</name>
<keyword evidence="3" id="KW-1003">Cell membrane</keyword>
<accession>A0ABV3Z495</accession>
<comment type="subcellular location">
    <subcellularLocation>
        <location evidence="1">Cell membrane</location>
        <topology evidence="1">Multi-pass membrane protein</topology>
    </subcellularLocation>
</comment>
<evidence type="ECO:0000256" key="9">
    <source>
        <dbReference type="PROSITE-ProRule" id="PRU00703"/>
    </source>
</evidence>
<gene>
    <name evidence="14" type="ORF">ABFZ84_08650</name>
</gene>
<evidence type="ECO:0000313" key="15">
    <source>
        <dbReference type="Proteomes" id="UP001560685"/>
    </source>
</evidence>
<dbReference type="Gene3D" id="3.30.465.10">
    <property type="match status" value="1"/>
</dbReference>
<feature type="transmembrane region" description="Helical" evidence="11">
    <location>
        <begin position="127"/>
        <end position="150"/>
    </location>
</feature>
<evidence type="ECO:0000256" key="7">
    <source>
        <dbReference type="ARBA" id="ARBA00023122"/>
    </source>
</evidence>
<evidence type="ECO:0000256" key="1">
    <source>
        <dbReference type="ARBA" id="ARBA00004651"/>
    </source>
</evidence>
<dbReference type="SMART" id="SM01091">
    <property type="entry name" value="CorC_HlyC"/>
    <property type="match status" value="1"/>
</dbReference>
<dbReference type="CDD" id="cd04590">
    <property type="entry name" value="CBS_pair_CorC_HlyC_assoc"/>
    <property type="match status" value="1"/>
</dbReference>